<dbReference type="PANTHER" id="PTHR30616">
    <property type="entry name" value="UNCHARACTERIZED PROTEIN YFIH"/>
    <property type="match status" value="1"/>
</dbReference>
<dbReference type="SUPFAM" id="SSF64438">
    <property type="entry name" value="CNF1/YfiH-like putative cysteine hydrolases"/>
    <property type="match status" value="1"/>
</dbReference>
<dbReference type="InterPro" id="IPR038371">
    <property type="entry name" value="Cu_polyphenol_OxRdtase_sf"/>
</dbReference>
<protein>
    <recommendedName>
        <fullName evidence="10">Purine nucleoside phosphorylase</fullName>
    </recommendedName>
</protein>
<keyword evidence="12" id="KW-1185">Reference proteome</keyword>
<proteinExistence type="inferred from homology"/>
<dbReference type="Pfam" id="PF02578">
    <property type="entry name" value="Cu-oxidase_4"/>
    <property type="match status" value="1"/>
</dbReference>
<dbReference type="Gene3D" id="3.60.140.10">
    <property type="entry name" value="CNF1/YfiH-like putative cysteine hydrolases"/>
    <property type="match status" value="1"/>
</dbReference>
<comment type="catalytic activity">
    <reaction evidence="9">
        <text>S-methyl-5'-thioadenosine + phosphate = 5-(methylsulfanyl)-alpha-D-ribose 1-phosphate + adenine</text>
        <dbReference type="Rhea" id="RHEA:11852"/>
        <dbReference type="ChEBI" id="CHEBI:16708"/>
        <dbReference type="ChEBI" id="CHEBI:17509"/>
        <dbReference type="ChEBI" id="CHEBI:43474"/>
        <dbReference type="ChEBI" id="CHEBI:58533"/>
        <dbReference type="EC" id="2.4.2.28"/>
    </reaction>
    <physiologicalReaction direction="left-to-right" evidence="9">
        <dbReference type="Rhea" id="RHEA:11853"/>
    </physiologicalReaction>
</comment>
<evidence type="ECO:0000256" key="3">
    <source>
        <dbReference type="ARBA" id="ARBA00022679"/>
    </source>
</evidence>
<evidence type="ECO:0000256" key="2">
    <source>
        <dbReference type="ARBA" id="ARBA00007353"/>
    </source>
</evidence>
<evidence type="ECO:0000313" key="12">
    <source>
        <dbReference type="Proteomes" id="UP000199626"/>
    </source>
</evidence>
<evidence type="ECO:0000256" key="5">
    <source>
        <dbReference type="ARBA" id="ARBA00022801"/>
    </source>
</evidence>
<comment type="catalytic activity">
    <reaction evidence="7">
        <text>adenosine + H2O + H(+) = inosine + NH4(+)</text>
        <dbReference type="Rhea" id="RHEA:24408"/>
        <dbReference type="ChEBI" id="CHEBI:15377"/>
        <dbReference type="ChEBI" id="CHEBI:15378"/>
        <dbReference type="ChEBI" id="CHEBI:16335"/>
        <dbReference type="ChEBI" id="CHEBI:17596"/>
        <dbReference type="ChEBI" id="CHEBI:28938"/>
        <dbReference type="EC" id="3.5.4.4"/>
    </reaction>
    <physiologicalReaction direction="left-to-right" evidence="7">
        <dbReference type="Rhea" id="RHEA:24409"/>
    </physiologicalReaction>
</comment>
<dbReference type="AlphaFoldDB" id="A0A1G6CYY3"/>
<evidence type="ECO:0000256" key="4">
    <source>
        <dbReference type="ARBA" id="ARBA00022723"/>
    </source>
</evidence>
<accession>A0A1G6CYY3</accession>
<keyword evidence="3" id="KW-0808">Transferase</keyword>
<dbReference type="GO" id="GO:0017061">
    <property type="term" value="F:S-methyl-5-thioadenosine phosphorylase activity"/>
    <property type="evidence" value="ECO:0007669"/>
    <property type="project" value="UniProtKB-EC"/>
</dbReference>
<dbReference type="CDD" id="cd16833">
    <property type="entry name" value="YfiH"/>
    <property type="match status" value="1"/>
</dbReference>
<evidence type="ECO:0000313" key="11">
    <source>
        <dbReference type="EMBL" id="SDB38123.1"/>
    </source>
</evidence>
<comment type="similarity">
    <text evidence="2 10">Belongs to the purine nucleoside phosphorylase YfiH/LACC1 family.</text>
</comment>
<keyword evidence="6" id="KW-0862">Zinc</keyword>
<dbReference type="InterPro" id="IPR003730">
    <property type="entry name" value="Cu_polyphenol_OxRdtase"/>
</dbReference>
<keyword evidence="5" id="KW-0378">Hydrolase</keyword>
<dbReference type="GO" id="GO:0016787">
    <property type="term" value="F:hydrolase activity"/>
    <property type="evidence" value="ECO:0007669"/>
    <property type="project" value="UniProtKB-KW"/>
</dbReference>
<organism evidence="11 12">
    <name type="scientific">Pseudidiomarina indica</name>
    <dbReference type="NCBI Taxonomy" id="1159017"/>
    <lineage>
        <taxon>Bacteria</taxon>
        <taxon>Pseudomonadati</taxon>
        <taxon>Pseudomonadota</taxon>
        <taxon>Gammaproteobacteria</taxon>
        <taxon>Alteromonadales</taxon>
        <taxon>Idiomarinaceae</taxon>
        <taxon>Pseudidiomarina</taxon>
    </lineage>
</organism>
<comment type="catalytic activity">
    <reaction evidence="8">
        <text>adenosine + phosphate = alpha-D-ribose 1-phosphate + adenine</text>
        <dbReference type="Rhea" id="RHEA:27642"/>
        <dbReference type="ChEBI" id="CHEBI:16335"/>
        <dbReference type="ChEBI" id="CHEBI:16708"/>
        <dbReference type="ChEBI" id="CHEBI:43474"/>
        <dbReference type="ChEBI" id="CHEBI:57720"/>
        <dbReference type="EC" id="2.4.2.1"/>
    </reaction>
    <physiologicalReaction direction="left-to-right" evidence="8">
        <dbReference type="Rhea" id="RHEA:27643"/>
    </physiologicalReaction>
</comment>
<gene>
    <name evidence="11" type="ORF">SAMN02927930_01473</name>
</gene>
<evidence type="ECO:0000256" key="8">
    <source>
        <dbReference type="ARBA" id="ARBA00048968"/>
    </source>
</evidence>
<dbReference type="RefSeq" id="WP_092593232.1">
    <property type="nucleotide sequence ID" value="NZ_FMXN01000007.1"/>
</dbReference>
<evidence type="ECO:0000256" key="7">
    <source>
        <dbReference type="ARBA" id="ARBA00047989"/>
    </source>
</evidence>
<dbReference type="InterPro" id="IPR011324">
    <property type="entry name" value="Cytotoxic_necrot_fac-like_cat"/>
</dbReference>
<evidence type="ECO:0000256" key="9">
    <source>
        <dbReference type="ARBA" id="ARBA00049893"/>
    </source>
</evidence>
<dbReference type="EMBL" id="FMXN01000007">
    <property type="protein sequence ID" value="SDB38123.1"/>
    <property type="molecule type" value="Genomic_DNA"/>
</dbReference>
<evidence type="ECO:0000256" key="6">
    <source>
        <dbReference type="ARBA" id="ARBA00022833"/>
    </source>
</evidence>
<name>A0A1G6CYY3_9GAMM</name>
<sequence length="233" mass="25803">MLYPLSWSLPPGVQAAITDRVCPGNLASHVHADPSAVIRHRRQLMRQLELPVAPRWLRQIHSAQVVHFNDAAPTVAADAIYADHGPAVCAVLTADCLPILLCSGDGSQIAAIHAGWRGLAQGIIQQTLQQFHGPRETILAYLGPAISVRAFEVGEDVRAAFLPLHAVDSTTFRPHIPGKWYADLSQIAARLLAQEGCQRVTFSQQCTYYDQRWDSYRRDPHCGRFASLIWKNN</sequence>
<dbReference type="GO" id="GO:0005507">
    <property type="term" value="F:copper ion binding"/>
    <property type="evidence" value="ECO:0007669"/>
    <property type="project" value="TreeGrafter"/>
</dbReference>
<dbReference type="STRING" id="1159017.SAMN02927930_01473"/>
<evidence type="ECO:0000256" key="1">
    <source>
        <dbReference type="ARBA" id="ARBA00000553"/>
    </source>
</evidence>
<comment type="catalytic activity">
    <reaction evidence="1">
        <text>inosine + phosphate = alpha-D-ribose 1-phosphate + hypoxanthine</text>
        <dbReference type="Rhea" id="RHEA:27646"/>
        <dbReference type="ChEBI" id="CHEBI:17368"/>
        <dbReference type="ChEBI" id="CHEBI:17596"/>
        <dbReference type="ChEBI" id="CHEBI:43474"/>
        <dbReference type="ChEBI" id="CHEBI:57720"/>
        <dbReference type="EC" id="2.4.2.1"/>
    </reaction>
    <physiologicalReaction direction="left-to-right" evidence="1">
        <dbReference type="Rhea" id="RHEA:27647"/>
    </physiologicalReaction>
</comment>
<dbReference type="OrthoDB" id="4279at2"/>
<evidence type="ECO:0000256" key="10">
    <source>
        <dbReference type="RuleBase" id="RU361274"/>
    </source>
</evidence>
<dbReference type="PANTHER" id="PTHR30616:SF2">
    <property type="entry name" value="PURINE NUCLEOSIDE PHOSPHORYLASE LACC1"/>
    <property type="match status" value="1"/>
</dbReference>
<dbReference type="Proteomes" id="UP000199626">
    <property type="component" value="Unassembled WGS sequence"/>
</dbReference>
<dbReference type="NCBIfam" id="TIGR00726">
    <property type="entry name" value="peptidoglycan editing factor PgeF"/>
    <property type="match status" value="1"/>
</dbReference>
<reference evidence="12" key="1">
    <citation type="submission" date="2016-10" db="EMBL/GenBank/DDBJ databases">
        <authorList>
            <person name="Varghese N."/>
            <person name="Submissions S."/>
        </authorList>
    </citation>
    <scope>NUCLEOTIDE SEQUENCE [LARGE SCALE GENOMIC DNA]</scope>
    <source>
        <strain evidence="12">CGMCC 1.10824</strain>
    </source>
</reference>
<keyword evidence="4" id="KW-0479">Metal-binding</keyword>